<keyword evidence="2" id="KW-1185">Reference proteome</keyword>
<dbReference type="EMBL" id="JAVRJZ010002875">
    <property type="protein sequence ID" value="KAK2701629.1"/>
    <property type="molecule type" value="Genomic_DNA"/>
</dbReference>
<organism evidence="1 2">
    <name type="scientific">Artemia franciscana</name>
    <name type="common">Brine shrimp</name>
    <name type="synonym">Artemia sanfranciscana</name>
    <dbReference type="NCBI Taxonomy" id="6661"/>
    <lineage>
        <taxon>Eukaryota</taxon>
        <taxon>Metazoa</taxon>
        <taxon>Ecdysozoa</taxon>
        <taxon>Arthropoda</taxon>
        <taxon>Crustacea</taxon>
        <taxon>Branchiopoda</taxon>
        <taxon>Anostraca</taxon>
        <taxon>Artemiidae</taxon>
        <taxon>Artemia</taxon>
    </lineage>
</organism>
<comment type="caution">
    <text evidence="1">The sequence shown here is derived from an EMBL/GenBank/DDBJ whole genome shotgun (WGS) entry which is preliminary data.</text>
</comment>
<dbReference type="PANTHER" id="PTHR45913">
    <property type="entry name" value="EPM2A-INTERACTING PROTEIN 1"/>
    <property type="match status" value="1"/>
</dbReference>
<dbReference type="AlphaFoldDB" id="A0AA88H1P5"/>
<evidence type="ECO:0000313" key="2">
    <source>
        <dbReference type="Proteomes" id="UP001187531"/>
    </source>
</evidence>
<evidence type="ECO:0000313" key="1">
    <source>
        <dbReference type="EMBL" id="KAK2701629.1"/>
    </source>
</evidence>
<dbReference type="PANTHER" id="PTHR45913:SF19">
    <property type="entry name" value="LOW QUALITY PROTEIN: ZINC FINGER BED DOMAIN-CONTAINING PROTEIN 5-LIKE"/>
    <property type="match status" value="1"/>
</dbReference>
<dbReference type="Proteomes" id="UP001187531">
    <property type="component" value="Unassembled WGS sequence"/>
</dbReference>
<gene>
    <name evidence="1" type="ORF">QYM36_019729</name>
</gene>
<evidence type="ECO:0008006" key="3">
    <source>
        <dbReference type="Google" id="ProtNLM"/>
    </source>
</evidence>
<name>A0AA88H1P5_ARTSF</name>
<protein>
    <recommendedName>
        <fullName evidence="3">Zinc finger BED domain-containing protein 5</fullName>
    </recommendedName>
</protein>
<accession>A0AA88H1P5</accession>
<reference evidence="1" key="1">
    <citation type="submission" date="2023-07" db="EMBL/GenBank/DDBJ databases">
        <title>Chromosome-level genome assembly of Artemia franciscana.</title>
        <authorList>
            <person name="Jo E."/>
        </authorList>
    </citation>
    <scope>NUCLEOTIDE SEQUENCE</scope>
    <source>
        <tissue evidence="1">Whole body</tissue>
    </source>
</reference>
<sequence length="188" mass="21703">MYPFYQSSVSGTFWERQGGDGTEVIGDVSWWGLCGTGEEDERKNWMTGFSRCKRIPAELLTTLNDVVKIMNFTKSRATNFRPFRMLCEDLGSIPVSLLLHTEVRWLSRGKVLSRLFELKSELQAFFIDPPFHLSSSISDVLWLKKVTYLADMFCKLNELNMSLQGESVAIFSVHDRIEAMLKQINFWI</sequence>
<proteinExistence type="predicted"/>